<dbReference type="GO" id="GO:0005829">
    <property type="term" value="C:cytosol"/>
    <property type="evidence" value="ECO:0007669"/>
    <property type="project" value="TreeGrafter"/>
</dbReference>
<dbReference type="SUPFAM" id="SSF46992">
    <property type="entry name" value="Ribosomal protein S20"/>
    <property type="match status" value="1"/>
</dbReference>
<keyword evidence="10" id="KW-1185">Reference proteome</keyword>
<evidence type="ECO:0000256" key="2">
    <source>
        <dbReference type="ARBA" id="ARBA00007634"/>
    </source>
</evidence>
<proteinExistence type="inferred from homology"/>
<keyword evidence="4 8" id="KW-0694">RNA-binding</keyword>
<evidence type="ECO:0000256" key="1">
    <source>
        <dbReference type="ARBA" id="ARBA00003134"/>
    </source>
</evidence>
<keyword evidence="5 8" id="KW-0689">Ribosomal protein</keyword>
<name>A0A930UFM7_9GAMM</name>
<comment type="function">
    <text evidence="1 8">Binds directly to 16S ribosomal RNA.</text>
</comment>
<organism evidence="9 10">
    <name type="scientific">Candidatus Amphirhobacter heronislandensis</name>
    <dbReference type="NCBI Taxonomy" id="1732024"/>
    <lineage>
        <taxon>Bacteria</taxon>
        <taxon>Pseudomonadati</taxon>
        <taxon>Pseudomonadota</taxon>
        <taxon>Gammaproteobacteria</taxon>
        <taxon>Candidatus Tethybacterales</taxon>
        <taxon>Candidatus Tethybacteraceae</taxon>
        <taxon>Candidatus Amphirhobacter</taxon>
    </lineage>
</organism>
<dbReference type="GO" id="GO:0015935">
    <property type="term" value="C:small ribosomal subunit"/>
    <property type="evidence" value="ECO:0007669"/>
    <property type="project" value="TreeGrafter"/>
</dbReference>
<dbReference type="GO" id="GO:0006412">
    <property type="term" value="P:translation"/>
    <property type="evidence" value="ECO:0007669"/>
    <property type="project" value="UniProtKB-UniRule"/>
</dbReference>
<evidence type="ECO:0000256" key="6">
    <source>
        <dbReference type="ARBA" id="ARBA00023274"/>
    </source>
</evidence>
<dbReference type="HAMAP" id="MF_00500">
    <property type="entry name" value="Ribosomal_bS20"/>
    <property type="match status" value="1"/>
</dbReference>
<comment type="caution">
    <text evidence="9">The sequence shown here is derived from an EMBL/GenBank/DDBJ whole genome shotgun (WGS) entry which is preliminary data.</text>
</comment>
<sequence>MANSNQADKRARQNVAHRARNVVYRTRFRTFQKRVVKAVQAKDQDQAKACYAAFVPIADATAGKGVIHPNKAARIKSRLNAMVKGMAAAKAK</sequence>
<evidence type="ECO:0000256" key="7">
    <source>
        <dbReference type="ARBA" id="ARBA00035136"/>
    </source>
</evidence>
<evidence type="ECO:0000256" key="4">
    <source>
        <dbReference type="ARBA" id="ARBA00022884"/>
    </source>
</evidence>
<evidence type="ECO:0000256" key="3">
    <source>
        <dbReference type="ARBA" id="ARBA00022730"/>
    </source>
</evidence>
<reference evidence="9" key="1">
    <citation type="submission" date="2020-10" db="EMBL/GenBank/DDBJ databases">
        <title>An improved Amphimedon queenslandica hologenome assembly reveals how three proteobacterial symbionts can extend the metabolic phenotypic of their marine sponge host.</title>
        <authorList>
            <person name="Degnan B."/>
            <person name="Degnan S."/>
            <person name="Xiang X."/>
        </authorList>
    </citation>
    <scope>NUCLEOTIDE SEQUENCE</scope>
    <source>
        <strain evidence="9">AqS2</strain>
    </source>
</reference>
<dbReference type="PANTHER" id="PTHR33398">
    <property type="entry name" value="30S RIBOSOMAL PROTEIN S20"/>
    <property type="match status" value="1"/>
</dbReference>
<dbReference type="Proteomes" id="UP000604381">
    <property type="component" value="Unassembled WGS sequence"/>
</dbReference>
<evidence type="ECO:0000256" key="5">
    <source>
        <dbReference type="ARBA" id="ARBA00022980"/>
    </source>
</evidence>
<accession>A0A930UFM7</accession>
<evidence type="ECO:0000313" key="10">
    <source>
        <dbReference type="Proteomes" id="UP000604381"/>
    </source>
</evidence>
<dbReference type="InterPro" id="IPR002583">
    <property type="entry name" value="Ribosomal_bS20"/>
</dbReference>
<evidence type="ECO:0000256" key="8">
    <source>
        <dbReference type="HAMAP-Rule" id="MF_00500"/>
    </source>
</evidence>
<protein>
    <recommendedName>
        <fullName evidence="7 8">Small ribosomal subunit protein bS20</fullName>
    </recommendedName>
</protein>
<keyword evidence="3 8" id="KW-0699">rRNA-binding</keyword>
<evidence type="ECO:0000313" key="9">
    <source>
        <dbReference type="EMBL" id="MBF2734793.1"/>
    </source>
</evidence>
<dbReference type="PANTHER" id="PTHR33398:SF1">
    <property type="entry name" value="SMALL RIBOSOMAL SUBUNIT PROTEIN BS20C"/>
    <property type="match status" value="1"/>
</dbReference>
<comment type="similarity">
    <text evidence="2 8">Belongs to the bacterial ribosomal protein bS20 family.</text>
</comment>
<dbReference type="AlphaFoldDB" id="A0A930UFM7"/>
<dbReference type="GO" id="GO:0003735">
    <property type="term" value="F:structural constituent of ribosome"/>
    <property type="evidence" value="ECO:0007669"/>
    <property type="project" value="InterPro"/>
</dbReference>
<dbReference type="GO" id="GO:0070181">
    <property type="term" value="F:small ribosomal subunit rRNA binding"/>
    <property type="evidence" value="ECO:0007669"/>
    <property type="project" value="TreeGrafter"/>
</dbReference>
<dbReference type="Pfam" id="PF01649">
    <property type="entry name" value="Ribosomal_S20p"/>
    <property type="match status" value="1"/>
</dbReference>
<dbReference type="FunFam" id="1.20.58.110:FF:000001">
    <property type="entry name" value="30S ribosomal protein S20"/>
    <property type="match status" value="1"/>
</dbReference>
<dbReference type="EMBL" id="JADHEI010000028">
    <property type="protein sequence ID" value="MBF2734793.1"/>
    <property type="molecule type" value="Genomic_DNA"/>
</dbReference>
<keyword evidence="6 8" id="KW-0687">Ribonucleoprotein</keyword>
<gene>
    <name evidence="8 9" type="primary">rpsT</name>
    <name evidence="9" type="ORF">ISN26_01685</name>
</gene>
<dbReference type="Gene3D" id="1.20.58.110">
    <property type="entry name" value="Ribosomal protein S20"/>
    <property type="match status" value="1"/>
</dbReference>
<dbReference type="InterPro" id="IPR036510">
    <property type="entry name" value="Ribosomal_bS20_sf"/>
</dbReference>
<dbReference type="NCBIfam" id="TIGR00029">
    <property type="entry name" value="S20"/>
    <property type="match status" value="1"/>
</dbReference>